<comment type="caution">
    <text evidence="1">The sequence shown here is derived from an EMBL/GenBank/DDBJ whole genome shotgun (WGS) entry which is preliminary data.</text>
</comment>
<proteinExistence type="predicted"/>
<evidence type="ECO:0000313" key="2">
    <source>
        <dbReference type="Proteomes" id="UP001642360"/>
    </source>
</evidence>
<reference evidence="1 2" key="1">
    <citation type="submission" date="2024-02" db="EMBL/GenBank/DDBJ databases">
        <authorList>
            <person name="Vignale AGUSTIN F."/>
            <person name="Sosa J E."/>
            <person name="Modenutti C."/>
        </authorList>
    </citation>
    <scope>NUCLEOTIDE SEQUENCE [LARGE SCALE GENOMIC DNA]</scope>
</reference>
<sequence length="82" mass="9175">MEGSNLRHPELVVVSTSGASLLDYVARGGRAFMELIPQVTRHVCTFGEEIHHLKLEANKREARLAELQFFRQLIAATTLEIG</sequence>
<protein>
    <submittedName>
        <fullName evidence="1">Uncharacterized protein</fullName>
    </submittedName>
</protein>
<dbReference type="AlphaFoldDB" id="A0ABC8RP38"/>
<dbReference type="Proteomes" id="UP001642360">
    <property type="component" value="Unassembled WGS sequence"/>
</dbReference>
<gene>
    <name evidence="1" type="ORF">ILEXP_LOCUS14619</name>
</gene>
<evidence type="ECO:0000313" key="1">
    <source>
        <dbReference type="EMBL" id="CAK9146751.1"/>
    </source>
</evidence>
<dbReference type="EMBL" id="CAUOFW020001613">
    <property type="protein sequence ID" value="CAK9146751.1"/>
    <property type="molecule type" value="Genomic_DNA"/>
</dbReference>
<organism evidence="1 2">
    <name type="scientific">Ilex paraguariensis</name>
    <name type="common">yerba mate</name>
    <dbReference type="NCBI Taxonomy" id="185542"/>
    <lineage>
        <taxon>Eukaryota</taxon>
        <taxon>Viridiplantae</taxon>
        <taxon>Streptophyta</taxon>
        <taxon>Embryophyta</taxon>
        <taxon>Tracheophyta</taxon>
        <taxon>Spermatophyta</taxon>
        <taxon>Magnoliopsida</taxon>
        <taxon>eudicotyledons</taxon>
        <taxon>Gunneridae</taxon>
        <taxon>Pentapetalae</taxon>
        <taxon>asterids</taxon>
        <taxon>campanulids</taxon>
        <taxon>Aquifoliales</taxon>
        <taxon>Aquifoliaceae</taxon>
        <taxon>Ilex</taxon>
    </lineage>
</organism>
<accession>A0ABC8RP38</accession>
<keyword evidence="2" id="KW-1185">Reference proteome</keyword>
<name>A0ABC8RP38_9AQUA</name>